<dbReference type="Pfam" id="PF04346">
    <property type="entry name" value="EutH"/>
    <property type="match status" value="1"/>
</dbReference>
<feature type="transmembrane region" description="Helical" evidence="1">
    <location>
        <begin position="74"/>
        <end position="92"/>
    </location>
</feature>
<evidence type="ECO:0000313" key="3">
    <source>
        <dbReference type="Proteomes" id="UP001166402"/>
    </source>
</evidence>
<dbReference type="Proteomes" id="UP001166402">
    <property type="component" value="Unassembled WGS sequence"/>
</dbReference>
<evidence type="ECO:0000256" key="1">
    <source>
        <dbReference type="SAM" id="Phobius"/>
    </source>
</evidence>
<dbReference type="PANTHER" id="PTHR40089">
    <property type="entry name" value="ETHANOLAMINE UTILIZATION PROTEIN EUTH"/>
    <property type="match status" value="1"/>
</dbReference>
<organism evidence="2 3">
    <name type="scientific">Thermoanaerobacterium butyriciformans</name>
    <dbReference type="NCBI Taxonomy" id="1702242"/>
    <lineage>
        <taxon>Bacteria</taxon>
        <taxon>Bacillati</taxon>
        <taxon>Bacillota</taxon>
        <taxon>Clostridia</taxon>
        <taxon>Thermoanaerobacterales</taxon>
        <taxon>Thermoanaerobacteraceae</taxon>
        <taxon>Thermoanaerobacterium</taxon>
    </lineage>
</organism>
<protein>
    <submittedName>
        <fullName evidence="2">Ethanolamine transporter</fullName>
    </submittedName>
</protein>
<feature type="transmembrane region" description="Helical" evidence="1">
    <location>
        <begin position="42"/>
        <end position="62"/>
    </location>
</feature>
<feature type="transmembrane region" description="Helical" evidence="1">
    <location>
        <begin position="143"/>
        <end position="168"/>
    </location>
</feature>
<keyword evidence="1" id="KW-0812">Transmembrane</keyword>
<reference evidence="2" key="1">
    <citation type="submission" date="2021-03" db="EMBL/GenBank/DDBJ databases">
        <title>Genomic Encyclopedia of Type Strains, Phase IV (KMG-IV): sequencing the most valuable type-strain genomes for metagenomic binning, comparative biology and taxonomic classification.</title>
        <authorList>
            <person name="Goeker M."/>
        </authorList>
    </citation>
    <scope>NUCLEOTIDE SEQUENCE</scope>
    <source>
        <strain evidence="2">DSM 101588</strain>
    </source>
</reference>
<dbReference type="NCBIfam" id="NF011667">
    <property type="entry name" value="PRK15086.1-3"/>
    <property type="match status" value="1"/>
</dbReference>
<dbReference type="PANTHER" id="PTHR40089:SF1">
    <property type="entry name" value="ETHANOLAMINE PERMEASE EUTH-RELATED"/>
    <property type="match status" value="1"/>
</dbReference>
<keyword evidence="1" id="KW-1133">Transmembrane helix</keyword>
<feature type="transmembrane region" description="Helical" evidence="1">
    <location>
        <begin position="272"/>
        <end position="293"/>
    </location>
</feature>
<gene>
    <name evidence="2" type="ORF">J2Z80_002330</name>
</gene>
<name>A0ABS4NI97_9THEO</name>
<dbReference type="PIRSF" id="PIRSF019466">
    <property type="entry name" value="EutH"/>
    <property type="match status" value="1"/>
</dbReference>
<proteinExistence type="predicted"/>
<feature type="transmembrane region" description="Helical" evidence="1">
    <location>
        <begin position="368"/>
        <end position="391"/>
    </location>
</feature>
<accession>A0ABS4NI97</accession>
<comment type="caution">
    <text evidence="2">The sequence shown here is derived from an EMBL/GenBank/DDBJ whole genome shotgun (WGS) entry which is preliminary data.</text>
</comment>
<keyword evidence="1" id="KW-0472">Membrane</keyword>
<sequence length="393" mass="42030">MMKAAERPLNVFGIIFGVIFLRNTCANDTIRLKYERIKRMRSVVLFLIGVCFAIGGFDYAIGSPLGLGKKFEEGIKAMGTVGLGMIGIYSLSPTISQALSITIVHLSKFFGIDPSTIAASFLAVDMGGYQIARDLALDEKMGLFSGIVVASSLGAAISFSIPVAMGMISKDEQKYFSKGVMIGIIAIPIGCFAAGLWFGLNLLELLKNMMPILVISAFIGIGLLLTPDILLSCFDVFGKVIIGLSAVGLLAQGSYSIFGINFGFEIIPLQQVMFVVGKIAFILAGAYPMLAMLERLFSNFFKKIGDRCGLDDISVVSLLGNLATNLLVFGNFKNMNSKGKVVCSAFAISGAFVFGGQMGFVSGVAPSMLVPFMVSKFVAGIFGLILALYLWDR</sequence>
<keyword evidence="3" id="KW-1185">Reference proteome</keyword>
<evidence type="ECO:0000313" key="2">
    <source>
        <dbReference type="EMBL" id="MBP2072787.1"/>
    </source>
</evidence>
<dbReference type="InterPro" id="IPR007441">
    <property type="entry name" value="EutH"/>
</dbReference>
<dbReference type="EMBL" id="JAGGLT010000028">
    <property type="protein sequence ID" value="MBP2072787.1"/>
    <property type="molecule type" value="Genomic_DNA"/>
</dbReference>
<feature type="transmembrane region" description="Helical" evidence="1">
    <location>
        <begin position="236"/>
        <end position="260"/>
    </location>
</feature>
<feature type="transmembrane region" description="Helical" evidence="1">
    <location>
        <begin position="313"/>
        <end position="329"/>
    </location>
</feature>
<feature type="transmembrane region" description="Helical" evidence="1">
    <location>
        <begin position="180"/>
        <end position="200"/>
    </location>
</feature>
<feature type="transmembrane region" description="Helical" evidence="1">
    <location>
        <begin position="341"/>
        <end position="362"/>
    </location>
</feature>
<feature type="transmembrane region" description="Helical" evidence="1">
    <location>
        <begin position="212"/>
        <end position="230"/>
    </location>
</feature>